<name>A0A4Y1MPT2_9PROT</name>
<protein>
    <submittedName>
        <fullName evidence="1">Uncharacterized protein</fullName>
    </submittedName>
</protein>
<evidence type="ECO:0000313" key="1">
    <source>
        <dbReference type="EMBL" id="AWV20001.1"/>
    </source>
</evidence>
<geneLocation type="plasmid" evidence="1">
    <name>p3-AD2</name>
</geneLocation>
<dbReference type="EMBL" id="CP025184">
    <property type="protein sequence ID" value="AWV20001.1"/>
    <property type="molecule type" value="Genomic_DNA"/>
</dbReference>
<reference evidence="1" key="1">
    <citation type="submission" date="2017-12" db="EMBL/GenBank/DDBJ databases">
        <authorList>
            <person name="Martens C."/>
            <person name="Dahlstrom E."/>
            <person name="Barbian K."/>
            <person name="Sykora L."/>
            <person name="Ricklefs S."/>
            <person name="Bruno D."/>
            <person name="Anzick I."/>
            <person name="Myles I."/>
            <person name="Datta S.K."/>
        </authorList>
    </citation>
    <scope>NUCLEOTIDE SEQUENCE</scope>
    <source>
        <strain evidence="1">AD2</strain>
        <plasmid evidence="1">p3-AD2</plasmid>
    </source>
</reference>
<accession>A0A4Y1MPT2</accession>
<dbReference type="AlphaFoldDB" id="A0A4Y1MPT2"/>
<gene>
    <name evidence="1" type="ORF">RADP37_05493</name>
</gene>
<keyword evidence="1" id="KW-0614">Plasmid</keyword>
<sequence length="138" mass="15790">MSDDSELQALKQEVSELRAQIEALTAWRNRAPDIMAPPDRPHFHIDKCKHFARKFIGREAEELALLYQCKLQDIQFDIDWMMPFTTNLGVGPEQFATQFKAMRAFCFPGVMTDDPVVAKMLDDKNGTGDNPLDSRKKT</sequence>
<dbReference type="RefSeq" id="WP_397540336.1">
    <property type="nucleotide sequence ID" value="NZ_CP025184.1"/>
</dbReference>
<proteinExistence type="predicted"/>
<organism evidence="1">
    <name type="scientific">Roseomonas mucosa</name>
    <dbReference type="NCBI Taxonomy" id="207340"/>
    <lineage>
        <taxon>Bacteria</taxon>
        <taxon>Pseudomonadati</taxon>
        <taxon>Pseudomonadota</taxon>
        <taxon>Alphaproteobacteria</taxon>
        <taxon>Acetobacterales</taxon>
        <taxon>Roseomonadaceae</taxon>
        <taxon>Roseomonas</taxon>
    </lineage>
</organism>